<reference evidence="7" key="1">
    <citation type="journal article" date="2008" name="ISME J.">
        <title>Genomic patterns of recombination, clonal divergence and environment in marine microbial populations.</title>
        <authorList>
            <person name="Konstantinidis K.T."/>
            <person name="Delong E.F."/>
        </authorList>
    </citation>
    <scope>NUCLEOTIDE SEQUENCE</scope>
</reference>
<dbReference type="InterPro" id="IPR050723">
    <property type="entry name" value="CFA/CMAS"/>
</dbReference>
<evidence type="ECO:0000256" key="1">
    <source>
        <dbReference type="ARBA" id="ARBA00022603"/>
    </source>
</evidence>
<dbReference type="InterPro" id="IPR041698">
    <property type="entry name" value="Methyltransf_25"/>
</dbReference>
<dbReference type="GO" id="GO:0006629">
    <property type="term" value="P:lipid metabolic process"/>
    <property type="evidence" value="ECO:0007669"/>
    <property type="project" value="UniProtKB-KW"/>
</dbReference>
<gene>
    <name evidence="7" type="ORF">ALOHA_HF4000APKG2M17ctg1g29</name>
</gene>
<dbReference type="AlphaFoldDB" id="B3T6U8"/>
<keyword evidence="3" id="KW-0949">S-adenosyl-L-methionine</keyword>
<dbReference type="Pfam" id="PF13649">
    <property type="entry name" value="Methyltransf_25"/>
    <property type="match status" value="1"/>
</dbReference>
<feature type="transmembrane region" description="Helical" evidence="5">
    <location>
        <begin position="221"/>
        <end position="240"/>
    </location>
</feature>
<evidence type="ECO:0000256" key="5">
    <source>
        <dbReference type="SAM" id="Phobius"/>
    </source>
</evidence>
<feature type="transmembrane region" description="Helical" evidence="5">
    <location>
        <begin position="20"/>
        <end position="37"/>
    </location>
</feature>
<sequence>MEYDPVKDRFGDLVAHRYWPTRILFGLLHLFFLRAWYVRRALKQVLAPMRGAVKMLDAGTGFGQFSYWVLRQYPNLQLDAVDIKEDYLLRARTFFDQAGLGARASLSIDDLTDLQTSGPYDLILSVDVMEHILEDVTVFEHFYRVLRPGGSLIINTPSDQGGSDTHEGQEKGFISEHVRDGYGVEEIRQKLDRAGLQVDTIDYAYGKYGSLAWRISIKWPILMLNASFLAVLILPFYYLFVLPLSMILNTLDISSKNETGTGLIVVAHRP</sequence>
<keyword evidence="1" id="KW-0489">Methyltransferase</keyword>
<keyword evidence="5" id="KW-0812">Transmembrane</keyword>
<dbReference type="PANTHER" id="PTHR43667:SF1">
    <property type="entry name" value="CYCLOPROPANE-FATTY-ACYL-PHOSPHOLIPID SYNTHASE"/>
    <property type="match status" value="1"/>
</dbReference>
<keyword evidence="4" id="KW-0443">Lipid metabolism</keyword>
<organism evidence="7">
    <name type="scientific">uncultured marine microorganism HF4000_APKG2M17</name>
    <dbReference type="NCBI Taxonomy" id="455548"/>
    <lineage>
        <taxon>unclassified sequences</taxon>
        <taxon>environmental samples</taxon>
    </lineage>
</organism>
<evidence type="ECO:0000256" key="2">
    <source>
        <dbReference type="ARBA" id="ARBA00022679"/>
    </source>
</evidence>
<evidence type="ECO:0000256" key="4">
    <source>
        <dbReference type="ARBA" id="ARBA00023098"/>
    </source>
</evidence>
<dbReference type="GO" id="GO:0032259">
    <property type="term" value="P:methylation"/>
    <property type="evidence" value="ECO:0007669"/>
    <property type="project" value="UniProtKB-KW"/>
</dbReference>
<evidence type="ECO:0000256" key="3">
    <source>
        <dbReference type="ARBA" id="ARBA00022691"/>
    </source>
</evidence>
<protein>
    <recommendedName>
        <fullName evidence="6">Methyltransferase domain-containing protein</fullName>
    </recommendedName>
</protein>
<keyword evidence="5" id="KW-1133">Transmembrane helix</keyword>
<dbReference type="CDD" id="cd02440">
    <property type="entry name" value="AdoMet_MTases"/>
    <property type="match status" value="1"/>
</dbReference>
<feature type="domain" description="Methyltransferase" evidence="6">
    <location>
        <begin position="56"/>
        <end position="150"/>
    </location>
</feature>
<proteinExistence type="predicted"/>
<name>B3T6U8_9ZZZZ</name>
<dbReference type="InterPro" id="IPR029063">
    <property type="entry name" value="SAM-dependent_MTases_sf"/>
</dbReference>
<keyword evidence="2" id="KW-0808">Transferase</keyword>
<dbReference type="EMBL" id="EU016626">
    <property type="protein sequence ID" value="ABZ08307.1"/>
    <property type="molecule type" value="Genomic_DNA"/>
</dbReference>
<dbReference type="GO" id="GO:0008168">
    <property type="term" value="F:methyltransferase activity"/>
    <property type="evidence" value="ECO:0007669"/>
    <property type="project" value="UniProtKB-KW"/>
</dbReference>
<dbReference type="PANTHER" id="PTHR43667">
    <property type="entry name" value="CYCLOPROPANE-FATTY-ACYL-PHOSPHOLIPID SYNTHASE"/>
    <property type="match status" value="1"/>
</dbReference>
<dbReference type="Gene3D" id="3.40.50.150">
    <property type="entry name" value="Vaccinia Virus protein VP39"/>
    <property type="match status" value="1"/>
</dbReference>
<evidence type="ECO:0000313" key="7">
    <source>
        <dbReference type="EMBL" id="ABZ08307.1"/>
    </source>
</evidence>
<dbReference type="SUPFAM" id="SSF53335">
    <property type="entry name" value="S-adenosyl-L-methionine-dependent methyltransferases"/>
    <property type="match status" value="1"/>
</dbReference>
<keyword evidence="5" id="KW-0472">Membrane</keyword>
<accession>B3T6U8</accession>
<evidence type="ECO:0000259" key="6">
    <source>
        <dbReference type="Pfam" id="PF13649"/>
    </source>
</evidence>